<dbReference type="OrthoDB" id="8419486at2"/>
<dbReference type="AlphaFoldDB" id="A0A5B2TEV0"/>
<comment type="caution">
    <text evidence="3">The sequence shown here is derived from an EMBL/GenBank/DDBJ whole genome shotgun (WGS) entry which is preliminary data.</text>
</comment>
<comment type="similarity">
    <text evidence="1">Belongs to the short-chain dehydrogenases/reductases (SDR) family.</text>
</comment>
<dbReference type="Proteomes" id="UP000322110">
    <property type="component" value="Unassembled WGS sequence"/>
</dbReference>
<dbReference type="Pfam" id="PF13561">
    <property type="entry name" value="adh_short_C2"/>
    <property type="match status" value="1"/>
</dbReference>
<dbReference type="EMBL" id="VUKA01000005">
    <property type="protein sequence ID" value="KAA2213026.1"/>
    <property type="molecule type" value="Genomic_DNA"/>
</dbReference>
<sequence>MSDLEGKRVLVTGASTGIGAAVARGFAAQGAHVAVHYNSSDTAARAVVAEIESAGGRAIMLQADVRSVEACTQLVQEAAAALGGLDVLVNNAGGVVKRHPLRDIDDALYDEIVHLNARSVFACSRAALPIMEAAGGGCIISTTSLAARNGGGSKSTLYAASKAFVSNFTRGLAKEAGRSAVRVNAVAPGVIDKPGRMKTMPAHQVEGAVKLTPMRRLGSVEECVGAYLFLASNRMAGFITGQIIEVNGGLQMP</sequence>
<dbReference type="PANTHER" id="PTHR43639">
    <property type="entry name" value="OXIDOREDUCTASE, SHORT-CHAIN DEHYDROGENASE/REDUCTASE FAMILY (AFU_ORTHOLOGUE AFUA_5G02870)"/>
    <property type="match status" value="1"/>
</dbReference>
<evidence type="ECO:0000313" key="3">
    <source>
        <dbReference type="EMBL" id="KAA2213026.1"/>
    </source>
</evidence>
<dbReference type="SUPFAM" id="SSF51735">
    <property type="entry name" value="NAD(P)-binding Rossmann-fold domains"/>
    <property type="match status" value="1"/>
</dbReference>
<dbReference type="PROSITE" id="PS00061">
    <property type="entry name" value="ADH_SHORT"/>
    <property type="match status" value="1"/>
</dbReference>
<accession>A0A5B2TEV0</accession>
<dbReference type="PRINTS" id="PR00080">
    <property type="entry name" value="SDRFAMILY"/>
</dbReference>
<evidence type="ECO:0000256" key="1">
    <source>
        <dbReference type="ARBA" id="ARBA00006484"/>
    </source>
</evidence>
<dbReference type="PANTHER" id="PTHR43639:SF1">
    <property type="entry name" value="SHORT-CHAIN DEHYDROGENASE_REDUCTASE FAMILY PROTEIN"/>
    <property type="match status" value="1"/>
</dbReference>
<dbReference type="FunFam" id="3.40.50.720:FF:000084">
    <property type="entry name" value="Short-chain dehydrogenase reductase"/>
    <property type="match status" value="1"/>
</dbReference>
<gene>
    <name evidence="3" type="ORF">F0Q34_12235</name>
</gene>
<dbReference type="CDD" id="cd05233">
    <property type="entry name" value="SDR_c"/>
    <property type="match status" value="1"/>
</dbReference>
<keyword evidence="2" id="KW-0560">Oxidoreductase</keyword>
<dbReference type="InterPro" id="IPR020904">
    <property type="entry name" value="Sc_DH/Rdtase_CS"/>
</dbReference>
<dbReference type="InterPro" id="IPR036291">
    <property type="entry name" value="NAD(P)-bd_dom_sf"/>
</dbReference>
<keyword evidence="4" id="KW-1185">Reference proteome</keyword>
<dbReference type="GO" id="GO:0016491">
    <property type="term" value="F:oxidoreductase activity"/>
    <property type="evidence" value="ECO:0007669"/>
    <property type="project" value="UniProtKB-KW"/>
</dbReference>
<evidence type="ECO:0000313" key="4">
    <source>
        <dbReference type="Proteomes" id="UP000322110"/>
    </source>
</evidence>
<reference evidence="3 4" key="1">
    <citation type="journal article" date="2015" name="Int. J. Syst. Evol. Microbiol.">
        <title>Roseomonas oryzae sp. nov., isolated from paddy rhizosphere soil.</title>
        <authorList>
            <person name="Ramaprasad E.V."/>
            <person name="Sasikala Ch."/>
            <person name="Ramana Ch.V."/>
        </authorList>
    </citation>
    <scope>NUCLEOTIDE SEQUENCE [LARGE SCALE GENOMIC DNA]</scope>
    <source>
        <strain evidence="3 4">KCTC 42542</strain>
    </source>
</reference>
<proteinExistence type="inferred from homology"/>
<protein>
    <submittedName>
        <fullName evidence="3">SDR family oxidoreductase</fullName>
    </submittedName>
</protein>
<organism evidence="3 4">
    <name type="scientific">Teichococcus oryzae</name>
    <dbReference type="NCBI Taxonomy" id="1608942"/>
    <lineage>
        <taxon>Bacteria</taxon>
        <taxon>Pseudomonadati</taxon>
        <taxon>Pseudomonadota</taxon>
        <taxon>Alphaproteobacteria</taxon>
        <taxon>Acetobacterales</taxon>
        <taxon>Roseomonadaceae</taxon>
        <taxon>Roseomonas</taxon>
    </lineage>
</organism>
<dbReference type="PRINTS" id="PR00081">
    <property type="entry name" value="GDHRDH"/>
</dbReference>
<dbReference type="Gene3D" id="3.40.50.720">
    <property type="entry name" value="NAD(P)-binding Rossmann-like Domain"/>
    <property type="match status" value="1"/>
</dbReference>
<name>A0A5B2TEV0_9PROT</name>
<evidence type="ECO:0000256" key="2">
    <source>
        <dbReference type="ARBA" id="ARBA00023002"/>
    </source>
</evidence>
<dbReference type="InterPro" id="IPR002347">
    <property type="entry name" value="SDR_fam"/>
</dbReference>